<gene>
    <name evidence="1" type="ORF">H9637_08465</name>
</gene>
<name>A0ABR8YS35_9CLOT</name>
<dbReference type="RefSeq" id="WP_191740042.1">
    <property type="nucleotide sequence ID" value="NZ_JACSQB010000061.1"/>
</dbReference>
<dbReference type="EMBL" id="JACSQB010000061">
    <property type="protein sequence ID" value="MBD8047069.1"/>
    <property type="molecule type" value="Genomic_DNA"/>
</dbReference>
<comment type="caution">
    <text evidence="1">The sequence shown here is derived from an EMBL/GenBank/DDBJ whole genome shotgun (WGS) entry which is preliminary data.</text>
</comment>
<organism evidence="1 2">
    <name type="scientific">Clostridium faecium</name>
    <dbReference type="NCBI Taxonomy" id="2762223"/>
    <lineage>
        <taxon>Bacteria</taxon>
        <taxon>Bacillati</taxon>
        <taxon>Bacillota</taxon>
        <taxon>Clostridia</taxon>
        <taxon>Eubacteriales</taxon>
        <taxon>Clostridiaceae</taxon>
        <taxon>Clostridium</taxon>
    </lineage>
</organism>
<protein>
    <submittedName>
        <fullName evidence="1">Uncharacterized protein</fullName>
    </submittedName>
</protein>
<keyword evidence="2" id="KW-1185">Reference proteome</keyword>
<proteinExistence type="predicted"/>
<evidence type="ECO:0000313" key="2">
    <source>
        <dbReference type="Proteomes" id="UP000627166"/>
    </source>
</evidence>
<dbReference type="Proteomes" id="UP000627166">
    <property type="component" value="Unassembled WGS sequence"/>
</dbReference>
<reference evidence="1 2" key="1">
    <citation type="submission" date="2020-08" db="EMBL/GenBank/DDBJ databases">
        <title>A Genomic Blueprint of the Chicken Gut Microbiome.</title>
        <authorList>
            <person name="Gilroy R."/>
            <person name="Ravi A."/>
            <person name="Getino M."/>
            <person name="Pursley I."/>
            <person name="Horton D.L."/>
            <person name="Alikhan N.-F."/>
            <person name="Baker D."/>
            <person name="Gharbi K."/>
            <person name="Hall N."/>
            <person name="Watson M."/>
            <person name="Adriaenssens E.M."/>
            <person name="Foster-Nyarko E."/>
            <person name="Jarju S."/>
            <person name="Secka A."/>
            <person name="Antonio M."/>
            <person name="Oren A."/>
            <person name="Chaudhuri R."/>
            <person name="La Ragione R.M."/>
            <person name="Hildebrand F."/>
            <person name="Pallen M.J."/>
        </authorList>
    </citation>
    <scope>NUCLEOTIDE SEQUENCE [LARGE SCALE GENOMIC DNA]</scope>
    <source>
        <strain evidence="1 2">N37</strain>
    </source>
</reference>
<evidence type="ECO:0000313" key="1">
    <source>
        <dbReference type="EMBL" id="MBD8047069.1"/>
    </source>
</evidence>
<sequence length="172" mass="20153">MINLVKTIKTLPEDSVSLIEDRKLIKGITLIVIKDCTSVIEEYSEHPTIAFRGAFINNNKVKSLYLLIKIKGTHKDGYYTVWFNYNDAYSLKIMINLVKQKNIFIVLADNDNTIQKTVTLENTLKEFFKEYLDRCSSVKCRWTKRDFEIFIGSVRKRYPNNLILWEKLGCDI</sequence>
<accession>A0ABR8YS35</accession>